<dbReference type="Proteomes" id="UP000591131">
    <property type="component" value="Unassembled WGS sequence"/>
</dbReference>
<gene>
    <name evidence="6" type="ORF">FOL47_002528</name>
</gene>
<name>A0A7J6N077_PERCH</name>
<evidence type="ECO:0000256" key="2">
    <source>
        <dbReference type="ARBA" id="ARBA00012655"/>
    </source>
</evidence>
<dbReference type="AlphaFoldDB" id="A0A7J6N077"/>
<dbReference type="InterPro" id="IPR022417">
    <property type="entry name" value="Porphobilin_deaminase_N"/>
</dbReference>
<dbReference type="PANTHER" id="PTHR11557">
    <property type="entry name" value="PORPHOBILINOGEN DEAMINASE"/>
    <property type="match status" value="1"/>
</dbReference>
<organism evidence="6 7">
    <name type="scientific">Perkinsus chesapeaki</name>
    <name type="common">Clam parasite</name>
    <name type="synonym">Perkinsus andrewsi</name>
    <dbReference type="NCBI Taxonomy" id="330153"/>
    <lineage>
        <taxon>Eukaryota</taxon>
        <taxon>Sar</taxon>
        <taxon>Alveolata</taxon>
        <taxon>Perkinsozoa</taxon>
        <taxon>Perkinsea</taxon>
        <taxon>Perkinsida</taxon>
        <taxon>Perkinsidae</taxon>
        <taxon>Perkinsus</taxon>
    </lineage>
</organism>
<dbReference type="GO" id="GO:0005737">
    <property type="term" value="C:cytoplasm"/>
    <property type="evidence" value="ECO:0007669"/>
    <property type="project" value="TreeGrafter"/>
</dbReference>
<evidence type="ECO:0000256" key="1">
    <source>
        <dbReference type="ARBA" id="ARBA00005638"/>
    </source>
</evidence>
<dbReference type="PANTHER" id="PTHR11557:SF0">
    <property type="entry name" value="PORPHOBILINOGEN DEAMINASE"/>
    <property type="match status" value="1"/>
</dbReference>
<evidence type="ECO:0000256" key="3">
    <source>
        <dbReference type="ARBA" id="ARBA00022679"/>
    </source>
</evidence>
<dbReference type="EC" id="2.5.1.61" evidence="2"/>
<dbReference type="SUPFAM" id="SSF53850">
    <property type="entry name" value="Periplasmic binding protein-like II"/>
    <property type="match status" value="1"/>
</dbReference>
<keyword evidence="4" id="KW-0627">Porphyrin biosynthesis</keyword>
<evidence type="ECO:0000313" key="7">
    <source>
        <dbReference type="Proteomes" id="UP000591131"/>
    </source>
</evidence>
<evidence type="ECO:0000259" key="5">
    <source>
        <dbReference type="Pfam" id="PF01379"/>
    </source>
</evidence>
<evidence type="ECO:0000313" key="6">
    <source>
        <dbReference type="EMBL" id="KAF4677289.1"/>
    </source>
</evidence>
<dbReference type="EMBL" id="JAAPAO010000017">
    <property type="protein sequence ID" value="KAF4677289.1"/>
    <property type="molecule type" value="Genomic_DNA"/>
</dbReference>
<dbReference type="Gene3D" id="3.40.190.10">
    <property type="entry name" value="Periplasmic binding protein-like II"/>
    <property type="match status" value="2"/>
</dbReference>
<comment type="caution">
    <text evidence="6">The sequence shown here is derived from an EMBL/GenBank/DDBJ whole genome shotgun (WGS) entry which is preliminary data.</text>
</comment>
<dbReference type="InterPro" id="IPR000860">
    <property type="entry name" value="HemC"/>
</dbReference>
<protein>
    <recommendedName>
        <fullName evidence="2">hydroxymethylbilane synthase</fullName>
        <ecNumber evidence="2">2.5.1.61</ecNumber>
    </recommendedName>
</protein>
<dbReference type="GO" id="GO:0004418">
    <property type="term" value="F:hydroxymethylbilane synthase activity"/>
    <property type="evidence" value="ECO:0007669"/>
    <property type="project" value="UniProtKB-EC"/>
</dbReference>
<comment type="similarity">
    <text evidence="1">Belongs to the HMBS family.</text>
</comment>
<sequence>MATEGHPVTLHIGSRRSDLARLQTLMVADLLEQEMDDVKIECHYREAPGDANLKDPLWKMPETGVFTTFLRDGLLDGSFDLVVHSWKDLPLAEEPGTTVASTLPRADPRDMIIIRKDALPEIAANGGTLIVLSSSPRRQFNLTPFLNTVVPGVSTVQFRDVRGNIQTRMRKLMDPEMHDDTLGPRPHGLVLAKAAVDRFVRSTKDEFKESRELVKGFVASCYCMVLPLSSNPTAAAQGALGIEVSTAPEKEYVRKMVKVLNDRSTFDAAWKEKEILNSTRAVKHVEGRSSSSCFVDDIDKIGCTILPRSYGTVTFLCGRTHAGLDLLDRRITPKNALLDDLRLKEGDPAPLQVGGAGGMSLFEREVVKDAGEKLMGMLRDGGQEFGLWISKASALPSSPDKLIETINSMGIPVWVAGTTSWKQLAKKGLWCTGSADSLGVQEDPDLSALAPKLKRWVKVTHCDAAEKQHATAAFGEAVRMDALGTYTLKPKYSVESCPADLKTATHIFWGSGSAFSEARRLATGLVDRVKVHGCGPGHTYEALRGAGIPEERITVCLNFSEFCDRVGGGEHSMRKKQKT</sequence>
<dbReference type="Pfam" id="PF01379">
    <property type="entry name" value="Porphobil_deam"/>
    <property type="match status" value="1"/>
</dbReference>
<feature type="domain" description="Porphobilinogen deaminase N-terminal" evidence="5">
    <location>
        <begin position="10"/>
        <end position="248"/>
    </location>
</feature>
<dbReference type="GO" id="GO:0006783">
    <property type="term" value="P:heme biosynthetic process"/>
    <property type="evidence" value="ECO:0007669"/>
    <property type="project" value="TreeGrafter"/>
</dbReference>
<reference evidence="6 7" key="1">
    <citation type="submission" date="2020-04" db="EMBL/GenBank/DDBJ databases">
        <title>Perkinsus chesapeaki whole genome sequence.</title>
        <authorList>
            <person name="Bogema D.R."/>
        </authorList>
    </citation>
    <scope>NUCLEOTIDE SEQUENCE [LARGE SCALE GENOMIC DNA]</scope>
    <source>
        <strain evidence="6">ATCC PRA-425</strain>
    </source>
</reference>
<keyword evidence="3" id="KW-0808">Transferase</keyword>
<proteinExistence type="inferred from homology"/>
<accession>A0A7J6N077</accession>
<dbReference type="OrthoDB" id="564646at2759"/>
<evidence type="ECO:0000256" key="4">
    <source>
        <dbReference type="ARBA" id="ARBA00023244"/>
    </source>
</evidence>
<keyword evidence="7" id="KW-1185">Reference proteome</keyword>
<dbReference type="PRINTS" id="PR00151">
    <property type="entry name" value="PORPHBDMNASE"/>
</dbReference>